<name>A0ABY5BX54_9LACO</name>
<dbReference type="InterPro" id="IPR025536">
    <property type="entry name" value="DUF4422"/>
</dbReference>
<dbReference type="Pfam" id="PF14393">
    <property type="entry name" value="DUF4422"/>
    <property type="match status" value="1"/>
</dbReference>
<dbReference type="RefSeq" id="WP_252797908.1">
    <property type="nucleotide sequence ID" value="NZ_CP097118.1"/>
</dbReference>
<protein>
    <submittedName>
        <fullName evidence="2">DUF4422 domain-containing protein</fullName>
    </submittedName>
</protein>
<evidence type="ECO:0000313" key="3">
    <source>
        <dbReference type="Proteomes" id="UP001057025"/>
    </source>
</evidence>
<dbReference type="Proteomes" id="UP001057025">
    <property type="component" value="Chromosome"/>
</dbReference>
<feature type="domain" description="DUF4422" evidence="1">
    <location>
        <begin position="4"/>
        <end position="221"/>
    </location>
</feature>
<keyword evidence="3" id="KW-1185">Reference proteome</keyword>
<organism evidence="2 3">
    <name type="scientific">Fructilactobacillus hinvesii</name>
    <dbReference type="NCBI Taxonomy" id="2940300"/>
    <lineage>
        <taxon>Bacteria</taxon>
        <taxon>Bacillati</taxon>
        <taxon>Bacillota</taxon>
        <taxon>Bacilli</taxon>
        <taxon>Lactobacillales</taxon>
        <taxon>Lactobacillaceae</taxon>
        <taxon>Fructilactobacillus</taxon>
    </lineage>
</organism>
<accession>A0ABY5BX54</accession>
<evidence type="ECO:0000259" key="1">
    <source>
        <dbReference type="Pfam" id="PF14393"/>
    </source>
</evidence>
<dbReference type="EMBL" id="CP097118">
    <property type="protein sequence ID" value="USS88566.1"/>
    <property type="molecule type" value="Genomic_DNA"/>
</dbReference>
<proteinExistence type="predicted"/>
<sequence length="262" mass="30771">MKAKVLVATHKDAPMPKDPVYLPILVGADRNFKGQKGYQLDNTGTNISRLNPNYNELTAVYWAFKNLPDVDAVGLVHYRRLFSKTHKRDLEHVLTSAEVAELLEKAPVVLPKKRHYVIETIYSHYVHSHHEQPLINLRNVIKQDYPDYLSSFDQVLNRRSAHMFNMFIMKKTAFDDYCEFIFPVLFKVQEQTDISNYSVQEARVYGYLSELLMDVWVTKNQVKFVECNWVQIGDRQLIKKAWGFLKRKFQNNDDKNQVNSHF</sequence>
<gene>
    <name evidence="2" type="ORF">M3M39_00695</name>
</gene>
<reference evidence="2" key="1">
    <citation type="submission" date="2022-05" db="EMBL/GenBank/DDBJ databases">
        <authorList>
            <person name="Oliphant S.A."/>
            <person name="Watson-Haigh N.S."/>
            <person name="Sumby K.M."/>
            <person name="Gardner J.M."/>
            <person name="Jiranek V."/>
        </authorList>
    </citation>
    <scope>NUCLEOTIDE SEQUENCE</scope>
    <source>
        <strain evidence="2">KI11_C11</strain>
    </source>
</reference>
<evidence type="ECO:0000313" key="2">
    <source>
        <dbReference type="EMBL" id="USS88566.1"/>
    </source>
</evidence>